<dbReference type="EMBL" id="CACRTT010000023">
    <property type="protein sequence ID" value="VYU38437.1"/>
    <property type="molecule type" value="Genomic_DNA"/>
</dbReference>
<protein>
    <submittedName>
        <fullName evidence="1">Uncharacterized protein</fullName>
    </submittedName>
</protein>
<gene>
    <name evidence="1" type="ORF">ELLFYP107_00352</name>
</gene>
<accession>A0A6N3ELB0</accession>
<organism evidence="1">
    <name type="scientific">Eggerthella lenta</name>
    <name type="common">Eubacterium lentum</name>
    <dbReference type="NCBI Taxonomy" id="84112"/>
    <lineage>
        <taxon>Bacteria</taxon>
        <taxon>Bacillati</taxon>
        <taxon>Actinomycetota</taxon>
        <taxon>Coriobacteriia</taxon>
        <taxon>Eggerthellales</taxon>
        <taxon>Eggerthellaceae</taxon>
        <taxon>Eggerthella</taxon>
    </lineage>
</organism>
<dbReference type="AlphaFoldDB" id="A0A6N3ELB0"/>
<sequence>MLSYMLDQCGNCQVIIVENEIPDDVDLSAATLIEFTKNESIGRYGFLLDQLIL</sequence>
<reference evidence="1" key="1">
    <citation type="submission" date="2019-11" db="EMBL/GenBank/DDBJ databases">
        <authorList>
            <person name="Feng L."/>
        </authorList>
    </citation>
    <scope>NUCLEOTIDE SEQUENCE</scope>
    <source>
        <strain evidence="1">ElentaLFYP107</strain>
    </source>
</reference>
<evidence type="ECO:0000313" key="1">
    <source>
        <dbReference type="EMBL" id="VYU38437.1"/>
    </source>
</evidence>
<name>A0A6N3ELB0_EGGLN</name>
<proteinExistence type="predicted"/>